<dbReference type="EMBL" id="CM004395">
    <property type="protein sequence ID" value="OAY41048.1"/>
    <property type="molecule type" value="Genomic_DNA"/>
</dbReference>
<name>A0A2C9VA89_MANES</name>
<keyword evidence="1" id="KW-1133">Transmembrane helix</keyword>
<protein>
    <submittedName>
        <fullName evidence="2">Uncharacterized protein</fullName>
    </submittedName>
</protein>
<organism evidence="2">
    <name type="scientific">Manihot esculenta</name>
    <name type="common">Cassava</name>
    <name type="synonym">Jatropha manihot</name>
    <dbReference type="NCBI Taxonomy" id="3983"/>
    <lineage>
        <taxon>Eukaryota</taxon>
        <taxon>Viridiplantae</taxon>
        <taxon>Streptophyta</taxon>
        <taxon>Embryophyta</taxon>
        <taxon>Tracheophyta</taxon>
        <taxon>Spermatophyta</taxon>
        <taxon>Magnoliopsida</taxon>
        <taxon>eudicotyledons</taxon>
        <taxon>Gunneridae</taxon>
        <taxon>Pentapetalae</taxon>
        <taxon>rosids</taxon>
        <taxon>fabids</taxon>
        <taxon>Malpighiales</taxon>
        <taxon>Euphorbiaceae</taxon>
        <taxon>Crotonoideae</taxon>
        <taxon>Manihoteae</taxon>
        <taxon>Manihot</taxon>
    </lineage>
</organism>
<feature type="transmembrane region" description="Helical" evidence="1">
    <location>
        <begin position="12"/>
        <end position="32"/>
    </location>
</feature>
<reference evidence="2" key="1">
    <citation type="submission" date="2016-02" db="EMBL/GenBank/DDBJ databases">
        <title>WGS assembly of Manihot esculenta.</title>
        <authorList>
            <person name="Bredeson J.V."/>
            <person name="Prochnik S.E."/>
            <person name="Lyons J.B."/>
            <person name="Schmutz J."/>
            <person name="Grimwood J."/>
            <person name="Vrebalov J."/>
            <person name="Bart R.S."/>
            <person name="Amuge T."/>
            <person name="Ferguson M.E."/>
            <person name="Green R."/>
            <person name="Putnam N."/>
            <person name="Stites J."/>
            <person name="Rounsley S."/>
            <person name="Rokhsar D.S."/>
        </authorList>
    </citation>
    <scope>NUCLEOTIDE SEQUENCE [LARGE SCALE GENOMIC DNA]</scope>
    <source>
        <tissue evidence="2">Leaf</tissue>
    </source>
</reference>
<evidence type="ECO:0000313" key="2">
    <source>
        <dbReference type="EMBL" id="OAY41048.1"/>
    </source>
</evidence>
<sequence>MFVYSVLVISLWFWSCFYILVINKAFWSIIFLNSDTLILSL</sequence>
<dbReference type="AlphaFoldDB" id="A0A2C9VA89"/>
<evidence type="ECO:0000256" key="1">
    <source>
        <dbReference type="SAM" id="Phobius"/>
    </source>
</evidence>
<gene>
    <name evidence="2" type="ORF">MANES_09G070000</name>
</gene>
<keyword evidence="1" id="KW-0812">Transmembrane</keyword>
<proteinExistence type="predicted"/>
<accession>A0A2C9VA89</accession>
<keyword evidence="1" id="KW-0472">Membrane</keyword>